<dbReference type="PRINTS" id="PR00121">
    <property type="entry name" value="NAKATPASE"/>
</dbReference>
<dbReference type="InterPro" id="IPR008250">
    <property type="entry name" value="ATPase_P-typ_transduc_dom_A_sf"/>
</dbReference>
<dbReference type="InterPro" id="IPR036412">
    <property type="entry name" value="HAD-like_sf"/>
</dbReference>
<dbReference type="Proteomes" id="UP000201838">
    <property type="component" value="Unassembled WGS sequence"/>
</dbReference>
<dbReference type="InterPro" id="IPR044492">
    <property type="entry name" value="P_typ_ATPase_HD_dom"/>
</dbReference>
<dbReference type="Pfam" id="PF00690">
    <property type="entry name" value="Cation_ATPase_N"/>
    <property type="match status" value="1"/>
</dbReference>
<evidence type="ECO:0000313" key="13">
    <source>
        <dbReference type="Proteomes" id="UP000201838"/>
    </source>
</evidence>
<dbReference type="Gene3D" id="3.40.1110.10">
    <property type="entry name" value="Calcium-transporting ATPase, cytoplasmic domain N"/>
    <property type="match status" value="1"/>
</dbReference>
<dbReference type="AlphaFoldDB" id="A0A238J4L9"/>
<evidence type="ECO:0000256" key="7">
    <source>
        <dbReference type="ARBA" id="ARBA00022967"/>
    </source>
</evidence>
<dbReference type="Pfam" id="PF00122">
    <property type="entry name" value="E1-E2_ATPase"/>
    <property type="match status" value="1"/>
</dbReference>
<feature type="transmembrane region" description="Helical" evidence="10">
    <location>
        <begin position="244"/>
        <end position="268"/>
    </location>
</feature>
<keyword evidence="5" id="KW-0547">Nucleotide-binding</keyword>
<dbReference type="GO" id="GO:1902600">
    <property type="term" value="P:proton transmembrane transport"/>
    <property type="evidence" value="ECO:0007669"/>
    <property type="project" value="TreeGrafter"/>
</dbReference>
<dbReference type="Gene3D" id="1.20.1110.10">
    <property type="entry name" value="Calcium-transporting ATPase, transmembrane domain"/>
    <property type="match status" value="1"/>
</dbReference>
<dbReference type="FunFam" id="3.40.50.1000:FF:000028">
    <property type="entry name" value="Calcium-transporting P-type ATPase, putative"/>
    <property type="match status" value="1"/>
</dbReference>
<keyword evidence="9 10" id="KW-0472">Membrane</keyword>
<feature type="transmembrane region" description="Helical" evidence="10">
    <location>
        <begin position="738"/>
        <end position="764"/>
    </location>
</feature>
<dbReference type="InterPro" id="IPR023298">
    <property type="entry name" value="ATPase_P-typ_TM_dom_sf"/>
</dbReference>
<dbReference type="GO" id="GO:0005524">
    <property type="term" value="F:ATP binding"/>
    <property type="evidence" value="ECO:0007669"/>
    <property type="project" value="UniProtKB-KW"/>
</dbReference>
<dbReference type="OrthoDB" id="9807843at2"/>
<evidence type="ECO:0000256" key="2">
    <source>
        <dbReference type="ARBA" id="ARBA00005675"/>
    </source>
</evidence>
<dbReference type="InterPro" id="IPR023299">
    <property type="entry name" value="ATPase_P-typ_cyto_dom_N"/>
</dbReference>
<evidence type="ECO:0000256" key="4">
    <source>
        <dbReference type="ARBA" id="ARBA00022692"/>
    </source>
</evidence>
<keyword evidence="7" id="KW-1278">Translocase</keyword>
<dbReference type="PANTHER" id="PTHR43294:SF21">
    <property type="entry name" value="CATION TRANSPORTING ATPASE"/>
    <property type="match status" value="1"/>
</dbReference>
<dbReference type="SMART" id="SM00831">
    <property type="entry name" value="Cation_ATPase_N"/>
    <property type="match status" value="1"/>
</dbReference>
<dbReference type="InterPro" id="IPR059000">
    <property type="entry name" value="ATPase_P-type_domA"/>
</dbReference>
<dbReference type="Pfam" id="PF00689">
    <property type="entry name" value="Cation_ATPase_C"/>
    <property type="match status" value="1"/>
</dbReference>
<evidence type="ECO:0000256" key="9">
    <source>
        <dbReference type="ARBA" id="ARBA00023136"/>
    </source>
</evidence>
<evidence type="ECO:0000256" key="8">
    <source>
        <dbReference type="ARBA" id="ARBA00022989"/>
    </source>
</evidence>
<dbReference type="PROSITE" id="PS00154">
    <property type="entry name" value="ATPASE_E1_E2"/>
    <property type="match status" value="1"/>
</dbReference>
<dbReference type="InterPro" id="IPR018303">
    <property type="entry name" value="ATPase_P-typ_P_site"/>
</dbReference>
<reference evidence="13" key="1">
    <citation type="submission" date="2017-05" db="EMBL/GenBank/DDBJ databases">
        <authorList>
            <person name="Rodrigo-Torres L."/>
            <person name="Arahal R. D."/>
            <person name="Lucena T."/>
        </authorList>
    </citation>
    <scope>NUCLEOTIDE SEQUENCE [LARGE SCALE GENOMIC DNA]</scope>
    <source>
        <strain evidence="13">CECT 8489</strain>
    </source>
</reference>
<feature type="transmembrane region" description="Helical" evidence="10">
    <location>
        <begin position="856"/>
        <end position="872"/>
    </location>
</feature>
<dbReference type="EC" id="3.6.3.8" evidence="12"/>
<dbReference type="Gene3D" id="3.40.50.1000">
    <property type="entry name" value="HAD superfamily/HAD-like"/>
    <property type="match status" value="1"/>
</dbReference>
<proteinExistence type="inferred from homology"/>
<feature type="transmembrane region" description="Helical" evidence="10">
    <location>
        <begin position="697"/>
        <end position="717"/>
    </location>
</feature>
<gene>
    <name evidence="12" type="ORF">BOA8489_03750</name>
</gene>
<evidence type="ECO:0000256" key="6">
    <source>
        <dbReference type="ARBA" id="ARBA00022840"/>
    </source>
</evidence>
<evidence type="ECO:0000256" key="10">
    <source>
        <dbReference type="SAM" id="Phobius"/>
    </source>
</evidence>
<dbReference type="SFLD" id="SFLDF00027">
    <property type="entry name" value="p-type_atpase"/>
    <property type="match status" value="1"/>
</dbReference>
<protein>
    <submittedName>
        <fullName evidence="12">Calcium-transporting ATPase 1</fullName>
        <ecNumber evidence="12">3.6.3.8</ecNumber>
    </submittedName>
</protein>
<feature type="transmembrane region" description="Helical" evidence="10">
    <location>
        <begin position="784"/>
        <end position="804"/>
    </location>
</feature>
<dbReference type="SUPFAM" id="SSF56784">
    <property type="entry name" value="HAD-like"/>
    <property type="match status" value="1"/>
</dbReference>
<dbReference type="InterPro" id="IPR023214">
    <property type="entry name" value="HAD_sf"/>
</dbReference>
<evidence type="ECO:0000313" key="12">
    <source>
        <dbReference type="EMBL" id="SMX25606.1"/>
    </source>
</evidence>
<dbReference type="GO" id="GO:0019829">
    <property type="term" value="F:ATPase-coupled monoatomic cation transmembrane transporter activity"/>
    <property type="evidence" value="ECO:0007669"/>
    <property type="project" value="TreeGrafter"/>
</dbReference>
<feature type="transmembrane region" description="Helical" evidence="10">
    <location>
        <begin position="84"/>
        <end position="103"/>
    </location>
</feature>
<sequence>MSDWHTGTLENALERLSSTPNGLTDEEAKLRMARFGANELKVSKDTLELLKFLMQFKNFFAVLLIVGGALAMTAERLDPGQGNLYIAIALITVVLLNAGFTYFQEHQSERIMDSFKNMLPSMITAIRDGRPQEILAGDLVPGDVIVLNEGDRVPADGRLIYAKELKVDNSSLTGESEPQLLDAGKSASAMLESPNMVFSGSLVQNGEGKVVLVETGMNTQIGGIVELTKATKDTETPIHKELEYFIKVISFIAIFLGISFFGVSVAIGNNVIGSLIFAIGIIVANVPEGLLPTVTLSLTMASRRMAQKNALIKNLESVETLGSTTVICTDKTGTLTQNRLGVNTVVVGGDAYRADDMDVANAAAFKRLLQVMCVCNNAYLTDDGYAGDATEGALLLFAGNHTDPTALRKVEEIAEQPFNSVTKRMITVTDDGSGPRAYLKGAPEVVLAMCDRVALNGEEFDLTPDRRQDIVDAYHKLAGRGERGLGFAARTGDRDTVHEEGYVFLGLTGMIDPPRPEVPEALNRCVSAGIRVIMLTGDFGLTAKTIAGQIGMMGPHGRVVQGDELSQMSDEQLQKVLRDEPEIIFARIAPAQKLQVVQALQANGEIVTVTGDGVNDAPALKNADMGVAMGVMGTDVAKEASNMVLMDDNFATIVAAVEEGRTIFDNIKKFIAYILTSNIPEILPFIAFVLLDIPLPLTVILILSIDLGTDIVPALGLGAEKPETDVMKRKPRPRGERLLSRNLLIMSYGVVGMMQAAAGFFTYFTILFTGGWEWGQDLANSDPLYRTAITGFFASIIICQVADVIICRTRTQSLFTVGLFSNRLVLVGIAFELLLLTGIAYIPALNTFFGTAPLEVWHLMLSVPFALAIFIGDEVRRVLVRRGNSFVLRWLTW</sequence>
<dbReference type="FunFam" id="1.20.1110.10:FF:000095">
    <property type="entry name" value="Sodium/potassium-transporting ATPase subunit alpha-1"/>
    <property type="match status" value="1"/>
</dbReference>
<dbReference type="InterPro" id="IPR006068">
    <property type="entry name" value="ATPase_P-typ_cation-transptr_C"/>
</dbReference>
<dbReference type="PRINTS" id="PR00119">
    <property type="entry name" value="CATATPASE"/>
</dbReference>
<feature type="transmembrane region" description="Helical" evidence="10">
    <location>
        <begin position="274"/>
        <end position="298"/>
    </location>
</feature>
<accession>A0A238J4L9</accession>
<dbReference type="RefSeq" id="WP_093975790.1">
    <property type="nucleotide sequence ID" value="NZ_FXXQ01000020.1"/>
</dbReference>
<keyword evidence="4 10" id="KW-0812">Transmembrane</keyword>
<dbReference type="SUPFAM" id="SSF81665">
    <property type="entry name" value="Calcium ATPase, transmembrane domain M"/>
    <property type="match status" value="1"/>
</dbReference>
<dbReference type="SUPFAM" id="SSF81653">
    <property type="entry name" value="Calcium ATPase, transduction domain A"/>
    <property type="match status" value="1"/>
</dbReference>
<dbReference type="Gene3D" id="2.70.150.10">
    <property type="entry name" value="Calcium-transporting ATPase, cytoplasmic transduction domain A"/>
    <property type="match status" value="1"/>
</dbReference>
<dbReference type="PANTHER" id="PTHR43294">
    <property type="entry name" value="SODIUM/POTASSIUM-TRANSPORTING ATPASE SUBUNIT ALPHA"/>
    <property type="match status" value="1"/>
</dbReference>
<dbReference type="Pfam" id="PF13246">
    <property type="entry name" value="Cation_ATPase"/>
    <property type="match status" value="1"/>
</dbReference>
<dbReference type="GO" id="GO:0016887">
    <property type="term" value="F:ATP hydrolysis activity"/>
    <property type="evidence" value="ECO:0007669"/>
    <property type="project" value="InterPro"/>
</dbReference>
<evidence type="ECO:0000256" key="3">
    <source>
        <dbReference type="ARBA" id="ARBA00022475"/>
    </source>
</evidence>
<dbReference type="InterPro" id="IPR050510">
    <property type="entry name" value="Cation_transp_ATPase_P-type"/>
</dbReference>
<dbReference type="SFLD" id="SFLDG00002">
    <property type="entry name" value="C1.7:_P-type_atpase_like"/>
    <property type="match status" value="1"/>
</dbReference>
<feature type="transmembrane region" description="Helical" evidence="10">
    <location>
        <begin position="52"/>
        <end position="72"/>
    </location>
</feature>
<feature type="transmembrane region" description="Helical" evidence="10">
    <location>
        <begin position="670"/>
        <end position="691"/>
    </location>
</feature>
<feature type="transmembrane region" description="Helical" evidence="10">
    <location>
        <begin position="824"/>
        <end position="844"/>
    </location>
</feature>
<keyword evidence="12" id="KW-0378">Hydrolase</keyword>
<dbReference type="GO" id="GO:0015662">
    <property type="term" value="F:P-type ion transporter activity"/>
    <property type="evidence" value="ECO:0007669"/>
    <property type="project" value="UniProtKB-ARBA"/>
</dbReference>
<organism evidence="12 13">
    <name type="scientific">Boseongicola aestuarii</name>
    <dbReference type="NCBI Taxonomy" id="1470561"/>
    <lineage>
        <taxon>Bacteria</taxon>
        <taxon>Pseudomonadati</taxon>
        <taxon>Pseudomonadota</taxon>
        <taxon>Alphaproteobacteria</taxon>
        <taxon>Rhodobacterales</taxon>
        <taxon>Paracoccaceae</taxon>
        <taxon>Boseongicola</taxon>
    </lineage>
</organism>
<dbReference type="NCBIfam" id="TIGR01494">
    <property type="entry name" value="ATPase_P-type"/>
    <property type="match status" value="2"/>
</dbReference>
<dbReference type="EMBL" id="FXXQ01000020">
    <property type="protein sequence ID" value="SMX25606.1"/>
    <property type="molecule type" value="Genomic_DNA"/>
</dbReference>
<keyword evidence="8 10" id="KW-1133">Transmembrane helix</keyword>
<dbReference type="SUPFAM" id="SSF81660">
    <property type="entry name" value="Metal cation-transporting ATPase, ATP-binding domain N"/>
    <property type="match status" value="1"/>
</dbReference>
<dbReference type="InterPro" id="IPR001757">
    <property type="entry name" value="P_typ_ATPase"/>
</dbReference>
<keyword evidence="13" id="KW-1185">Reference proteome</keyword>
<dbReference type="GO" id="GO:0005886">
    <property type="term" value="C:plasma membrane"/>
    <property type="evidence" value="ECO:0007669"/>
    <property type="project" value="UniProtKB-SubCell"/>
</dbReference>
<comment type="similarity">
    <text evidence="2">Belongs to the cation transport ATPase (P-type) (TC 3.A.3) family. Type IIA subfamily.</text>
</comment>
<keyword evidence="6" id="KW-0067">ATP-binding</keyword>
<evidence type="ECO:0000259" key="11">
    <source>
        <dbReference type="SMART" id="SM00831"/>
    </source>
</evidence>
<name>A0A238J4L9_9RHOB</name>
<keyword evidence="3" id="KW-1003">Cell membrane</keyword>
<comment type="subcellular location">
    <subcellularLocation>
        <location evidence="1">Cell membrane</location>
        <topology evidence="1">Multi-pass membrane protein</topology>
    </subcellularLocation>
</comment>
<evidence type="ECO:0000256" key="1">
    <source>
        <dbReference type="ARBA" id="ARBA00004651"/>
    </source>
</evidence>
<dbReference type="InterPro" id="IPR004014">
    <property type="entry name" value="ATPase_P-typ_cation-transptr_N"/>
</dbReference>
<dbReference type="SFLD" id="SFLDS00003">
    <property type="entry name" value="Haloacid_Dehalogenase"/>
    <property type="match status" value="1"/>
</dbReference>
<feature type="domain" description="Cation-transporting P-type ATPase N-terminal" evidence="11">
    <location>
        <begin position="3"/>
        <end position="76"/>
    </location>
</feature>
<evidence type="ECO:0000256" key="5">
    <source>
        <dbReference type="ARBA" id="ARBA00022741"/>
    </source>
</evidence>